<protein>
    <submittedName>
        <fullName evidence="5">Protein MAM3, putative</fullName>
    </submittedName>
</protein>
<dbReference type="OMA" id="HIMTDID"/>
<dbReference type="RefSeq" id="XP_028532540.1">
    <property type="nucleotide sequence ID" value="XM_028676008.1"/>
</dbReference>
<feature type="compositionally biased region" description="Basic and acidic residues" evidence="2">
    <location>
        <begin position="672"/>
        <end position="685"/>
    </location>
</feature>
<keyword evidence="6" id="KW-1185">Reference proteome</keyword>
<feature type="transmembrane region" description="Helical" evidence="3">
    <location>
        <begin position="121"/>
        <end position="142"/>
    </location>
</feature>
<dbReference type="PANTHER" id="PTHR12064:SF94">
    <property type="entry name" value="UNEXTENDED PROTEIN"/>
    <property type="match status" value="1"/>
</dbReference>
<feature type="transmembrane region" description="Helical" evidence="3">
    <location>
        <begin position="94"/>
        <end position="115"/>
    </location>
</feature>
<dbReference type="InterPro" id="IPR046342">
    <property type="entry name" value="CBS_dom_sf"/>
</dbReference>
<feature type="transmembrane region" description="Helical" evidence="3">
    <location>
        <begin position="7"/>
        <end position="30"/>
    </location>
</feature>
<dbReference type="SUPFAM" id="SSF54631">
    <property type="entry name" value="CBS-domain pair"/>
    <property type="match status" value="1"/>
</dbReference>
<feature type="region of interest" description="Disordered" evidence="2">
    <location>
        <begin position="660"/>
        <end position="694"/>
    </location>
</feature>
<dbReference type="GeneID" id="39735637"/>
<dbReference type="InterPro" id="IPR002550">
    <property type="entry name" value="CNNM"/>
</dbReference>
<organism evidence="5 6">
    <name type="scientific">Plasmodium relictum</name>
    <dbReference type="NCBI Taxonomy" id="85471"/>
    <lineage>
        <taxon>Eukaryota</taxon>
        <taxon>Sar</taxon>
        <taxon>Alveolata</taxon>
        <taxon>Apicomplexa</taxon>
        <taxon>Aconoidasida</taxon>
        <taxon>Haemosporida</taxon>
        <taxon>Plasmodiidae</taxon>
        <taxon>Plasmodium</taxon>
        <taxon>Plasmodium (Haemamoeba)</taxon>
    </lineage>
</organism>
<dbReference type="OrthoDB" id="5353557at2759"/>
<keyword evidence="1 3" id="KW-0812">Transmembrane</keyword>
<dbReference type="Pfam" id="PF01595">
    <property type="entry name" value="CNNM"/>
    <property type="match status" value="1"/>
</dbReference>
<dbReference type="KEGG" id="prel:PRELSG_0730000"/>
<evidence type="ECO:0000256" key="3">
    <source>
        <dbReference type="SAM" id="Phobius"/>
    </source>
</evidence>
<dbReference type="InterPro" id="IPR014710">
    <property type="entry name" value="RmlC-like_jellyroll"/>
</dbReference>
<dbReference type="Proteomes" id="UP000220158">
    <property type="component" value="Chromosome 7"/>
</dbReference>
<accession>A0A1J1H3Q8</accession>
<dbReference type="InterPro" id="IPR018490">
    <property type="entry name" value="cNMP-bd_dom_sf"/>
</dbReference>
<reference evidence="5 6" key="1">
    <citation type="submission" date="2015-04" db="EMBL/GenBank/DDBJ databases">
        <authorList>
            <consortium name="Pathogen Informatics"/>
        </authorList>
    </citation>
    <scope>NUCLEOTIDE SEQUENCE [LARGE SCALE GENOMIC DNA]</scope>
    <source>
        <strain evidence="5 6">SGS1</strain>
    </source>
</reference>
<feature type="domain" description="CNNM transmembrane" evidence="4">
    <location>
        <begin position="1"/>
        <end position="183"/>
    </location>
</feature>
<dbReference type="InterPro" id="IPR045095">
    <property type="entry name" value="ACDP"/>
</dbReference>
<dbReference type="GO" id="GO:0010960">
    <property type="term" value="P:magnesium ion homeostasis"/>
    <property type="evidence" value="ECO:0007669"/>
    <property type="project" value="InterPro"/>
</dbReference>
<dbReference type="EMBL" id="LN835302">
    <property type="protein sequence ID" value="CRG99535.1"/>
    <property type="molecule type" value="Genomic_DNA"/>
</dbReference>
<dbReference type="VEuPathDB" id="PlasmoDB:PRELSG_0730000"/>
<dbReference type="GO" id="GO:0016020">
    <property type="term" value="C:membrane"/>
    <property type="evidence" value="ECO:0007669"/>
    <property type="project" value="UniProtKB-UniRule"/>
</dbReference>
<dbReference type="SUPFAM" id="SSF51206">
    <property type="entry name" value="cAMP-binding domain-like"/>
    <property type="match status" value="1"/>
</dbReference>
<name>A0A1J1H3Q8_PLARL</name>
<evidence type="ECO:0000256" key="2">
    <source>
        <dbReference type="SAM" id="MobiDB-lite"/>
    </source>
</evidence>
<evidence type="ECO:0000313" key="6">
    <source>
        <dbReference type="Proteomes" id="UP000220158"/>
    </source>
</evidence>
<dbReference type="PANTHER" id="PTHR12064">
    <property type="entry name" value="METAL TRANSPORTER CNNM"/>
    <property type="match status" value="1"/>
</dbReference>
<keyword evidence="1 3" id="KW-1133">Transmembrane helix</keyword>
<evidence type="ECO:0000313" key="5">
    <source>
        <dbReference type="EMBL" id="CRG99535.1"/>
    </source>
</evidence>
<dbReference type="Gene3D" id="2.60.120.10">
    <property type="entry name" value="Jelly Rolls"/>
    <property type="match status" value="1"/>
</dbReference>
<dbReference type="Gene3D" id="3.10.580.10">
    <property type="entry name" value="CBS-domain"/>
    <property type="match status" value="2"/>
</dbReference>
<dbReference type="AlphaFoldDB" id="A0A1J1H3Q8"/>
<evidence type="ECO:0000259" key="4">
    <source>
        <dbReference type="PROSITE" id="PS51846"/>
    </source>
</evidence>
<sequence>MPLWLNIVCIVICAILSALFSGLSLGIMMLDTLQLNLLILVSEKDRKELNNAKNARKILPLRNNTNEILVTFITANIMVNSAFSLLLSEITNGITSFIISTIIITIFGEIIPQSICSKHGLAIGGFFAPLIYFLRFCLYIFAKPISLVLDHFVGKNVLNTYDKKQLKALVDMHKNTTNILHEDEAKILVSALELSQYKVMHIMTDIDYVFGIDYNSVINYETLKKILRSGFSRIPVLNRNYSECIVGLLHIKDLINIWFGINKILFDNNSLMNYRKKKKCKKYNEHYKKGIKYEILYYNKCKSKKNKTYNKIYLHKNKKVDDYNFLYTEHDHNNTNVNNNINNKQNNNINSKKKKISNNNNYYYYNYDENYNKNNDINNRLNCDDIKINIKEIDNIHNKVLENKSIKNNMEMENCYLNNNLSYNLSYNSNEIRKFSKLKKKKKKWKKNSDFTFSSMNKNIKFAEFLSDNIKNINKPNVFSFNENAYPNDRSKMKLCSNNNEHKTQKKMIKENLNREKNIDEIFLDLKNYIRITNNKDIEIPVKYILKHIGRYIYGVNYDESILSLLNFFKSANNHIVVVRKVIYDENADPKYSHIGIITLEDVIEILLQEEISDEFDFKKIKKGIDIPSNFVWKNSDESFNMPIDCQNKNKNYEIYEKNKYKKKKQDEEEEEKKGAYKDKNKKEKEEEENGNCNNISNYSLNEQKIKRSQILLNYKKEIITFLKESVYFKYIDTQLISKYIYKRKIETIYKNEYLLRENTFLNYAIILIKGKVRSLKNDSSTMESKCFIGLEALGPFNIIELFNNTIEKRINVLKYYEEEKKKKKKKFFIKMRLINKNTSKKEKKIKENILSNPSNSENGTSSNVMVQKNMNILFRKWYTQHVYYNKITYIAETTCEYMLFPKSDYMDMIIECYCNNKVDEII</sequence>
<proteinExistence type="predicted"/>
<dbReference type="PROSITE" id="PS51846">
    <property type="entry name" value="CNNM"/>
    <property type="match status" value="1"/>
</dbReference>
<evidence type="ECO:0000256" key="1">
    <source>
        <dbReference type="PROSITE-ProRule" id="PRU01193"/>
    </source>
</evidence>
<gene>
    <name evidence="5" type="ORF">PRELSG_0730000</name>
</gene>
<keyword evidence="1 3" id="KW-0472">Membrane</keyword>